<reference evidence="5 6" key="1">
    <citation type="journal article" date="2015" name="Int. J. Syst. Evol. Microbiol.">
        <title>Carboxylicivirga linearis sp. nov., isolated from a sea cucumber culture pond.</title>
        <authorList>
            <person name="Wang F.Q."/>
            <person name="Zhou Y.X."/>
            <person name="Lin X.Z."/>
            <person name="Chen G.J."/>
            <person name="Du Z.J."/>
        </authorList>
    </citation>
    <scope>NUCLEOTIDE SEQUENCE [LARGE SCALE GENOMIC DNA]</scope>
    <source>
        <strain evidence="5 6">FB218</strain>
    </source>
</reference>
<evidence type="ECO:0000256" key="3">
    <source>
        <dbReference type="SAM" id="SignalP"/>
    </source>
</evidence>
<evidence type="ECO:0000256" key="2">
    <source>
        <dbReference type="ARBA" id="ARBA00023136"/>
    </source>
</evidence>
<dbReference type="InterPro" id="IPR000184">
    <property type="entry name" value="Bac_surfAg_D15"/>
</dbReference>
<keyword evidence="3" id="KW-0732">Signal</keyword>
<dbReference type="EMBL" id="JAGUCO010000025">
    <property type="protein sequence ID" value="MBS2100557.1"/>
    <property type="molecule type" value="Genomic_DNA"/>
</dbReference>
<comment type="caution">
    <text evidence="5">The sequence shown here is derived from an EMBL/GenBank/DDBJ whole genome shotgun (WGS) entry which is preliminary data.</text>
</comment>
<evidence type="ECO:0000259" key="4">
    <source>
        <dbReference type="Pfam" id="PF01103"/>
    </source>
</evidence>
<gene>
    <name evidence="5" type="ORF">KEM10_19890</name>
</gene>
<accession>A0ABS5K062</accession>
<dbReference type="Gene3D" id="2.40.160.50">
    <property type="entry name" value="membrane protein fhac: a member of the omp85/tpsb transporter family"/>
    <property type="match status" value="1"/>
</dbReference>
<feature type="chain" id="PRO_5047172863" evidence="3">
    <location>
        <begin position="20"/>
        <end position="396"/>
    </location>
</feature>
<organism evidence="5 6">
    <name type="scientific">Carboxylicivirga linearis</name>
    <dbReference type="NCBI Taxonomy" id="1628157"/>
    <lineage>
        <taxon>Bacteria</taxon>
        <taxon>Pseudomonadati</taxon>
        <taxon>Bacteroidota</taxon>
        <taxon>Bacteroidia</taxon>
        <taxon>Marinilabiliales</taxon>
        <taxon>Marinilabiliaceae</taxon>
        <taxon>Carboxylicivirga</taxon>
    </lineage>
</organism>
<comment type="subcellular location">
    <subcellularLocation>
        <location evidence="1">Membrane</location>
    </subcellularLocation>
</comment>
<dbReference type="Proteomes" id="UP000708576">
    <property type="component" value="Unassembled WGS sequence"/>
</dbReference>
<evidence type="ECO:0000313" key="6">
    <source>
        <dbReference type="Proteomes" id="UP000708576"/>
    </source>
</evidence>
<feature type="domain" description="Bacterial surface antigen (D15)" evidence="4">
    <location>
        <begin position="159"/>
        <end position="352"/>
    </location>
</feature>
<evidence type="ECO:0000256" key="1">
    <source>
        <dbReference type="ARBA" id="ARBA00004370"/>
    </source>
</evidence>
<dbReference type="Pfam" id="PF01103">
    <property type="entry name" value="Omp85"/>
    <property type="match status" value="1"/>
</dbReference>
<proteinExistence type="predicted"/>
<dbReference type="RefSeq" id="WP_212218639.1">
    <property type="nucleotide sequence ID" value="NZ_JAGUCO010000025.1"/>
</dbReference>
<keyword evidence="6" id="KW-1185">Reference proteome</keyword>
<protein>
    <submittedName>
        <fullName evidence="5">BamA/TamA family outer membrane protein</fullName>
    </submittedName>
</protein>
<feature type="signal peptide" evidence="3">
    <location>
        <begin position="1"/>
        <end position="19"/>
    </location>
</feature>
<sequence>MKLLTTALFLCIVMSSVFAQKDTLKTEDKKEEIQFDEHGQRIFDDVKERKGIKYRFIPLPSYEPSTKWGINIINVLTYYPSKGDLVSPPSSSAIFGNITTNGSMLGGINQRLFLNEDTWRLTGMALFGKINQNMTLSENPIAEDPVYENARISSNMTYISVMAERKVYDRLYAGVGYIYSGRRMEGRDDRSTELLQANSFSEATEGFSGLKYVATWDNRDNINYPYKGVRALVSMEQMLGDNAPNIYYADYRQFFTLGNNVSNILAIHGTGRFISSDAPRSFWSNYGRSGANVQRGYEVGKYMDRNLISMEAEYRKETPWLNHKLGFIGAVGMGKVFGDGNDANNLSNKFKDAPWLPTVAIGARYRVMAYERLNVKVDYAVGKDGGVVYFGITEAF</sequence>
<keyword evidence="2" id="KW-0472">Membrane</keyword>
<evidence type="ECO:0000313" key="5">
    <source>
        <dbReference type="EMBL" id="MBS2100557.1"/>
    </source>
</evidence>
<name>A0ABS5K062_9BACT</name>